<accession>A0A6G0YE17</accession>
<evidence type="ECO:0000313" key="2">
    <source>
        <dbReference type="Proteomes" id="UP000478052"/>
    </source>
</evidence>
<dbReference type="EMBL" id="VUJU01004586">
    <property type="protein sequence ID" value="KAF0753891.1"/>
    <property type="molecule type" value="Genomic_DNA"/>
</dbReference>
<keyword evidence="2" id="KW-1185">Reference proteome</keyword>
<organism evidence="1 2">
    <name type="scientific">Aphis craccivora</name>
    <name type="common">Cowpea aphid</name>
    <dbReference type="NCBI Taxonomy" id="307492"/>
    <lineage>
        <taxon>Eukaryota</taxon>
        <taxon>Metazoa</taxon>
        <taxon>Ecdysozoa</taxon>
        <taxon>Arthropoda</taxon>
        <taxon>Hexapoda</taxon>
        <taxon>Insecta</taxon>
        <taxon>Pterygota</taxon>
        <taxon>Neoptera</taxon>
        <taxon>Paraneoptera</taxon>
        <taxon>Hemiptera</taxon>
        <taxon>Sternorrhyncha</taxon>
        <taxon>Aphidomorpha</taxon>
        <taxon>Aphidoidea</taxon>
        <taxon>Aphididae</taxon>
        <taxon>Aphidini</taxon>
        <taxon>Aphis</taxon>
        <taxon>Aphis</taxon>
    </lineage>
</organism>
<evidence type="ECO:0000313" key="1">
    <source>
        <dbReference type="EMBL" id="KAF0753891.1"/>
    </source>
</evidence>
<gene>
    <name evidence="1" type="ORF">FWK35_00021086</name>
</gene>
<name>A0A6G0YE17_APHCR</name>
<comment type="caution">
    <text evidence="1">The sequence shown here is derived from an EMBL/GenBank/DDBJ whole genome shotgun (WGS) entry which is preliminary data.</text>
</comment>
<feature type="non-terminal residue" evidence="1">
    <location>
        <position position="98"/>
    </location>
</feature>
<dbReference type="AlphaFoldDB" id="A0A6G0YE17"/>
<protein>
    <submittedName>
        <fullName evidence="1">Uncharacterized protein</fullName>
    </submittedName>
</protein>
<sequence length="98" mass="10840">MPLRTRLVRVQTVVSTFLPGGVSRSSVTFDMSSRSSVTFDMSSRSNGTFDMPSNGVACSPVSFIFHVGRLSQFRLLTTSKTRKKQAIKCDMDASRVKQ</sequence>
<dbReference type="Proteomes" id="UP000478052">
    <property type="component" value="Unassembled WGS sequence"/>
</dbReference>
<proteinExistence type="predicted"/>
<reference evidence="1 2" key="1">
    <citation type="submission" date="2019-08" db="EMBL/GenBank/DDBJ databases">
        <title>Whole genome of Aphis craccivora.</title>
        <authorList>
            <person name="Voronova N.V."/>
            <person name="Shulinski R.S."/>
            <person name="Bandarenka Y.V."/>
            <person name="Zhorov D.G."/>
            <person name="Warner D."/>
        </authorList>
    </citation>
    <scope>NUCLEOTIDE SEQUENCE [LARGE SCALE GENOMIC DNA]</scope>
    <source>
        <strain evidence="1">180601</strain>
        <tissue evidence="1">Whole Body</tissue>
    </source>
</reference>